<sequence length="437" mass="48155">MSASTVSVTANATSTRRRAVEKKQPTGGLELAADSTHVVATAASPTTPDTNTNNSSARLTAGGTSVAIHKDVIHVRKPPPNTTSGDQATGKTDWRVPKMIRWAFLNSGHDTDGFSEISGDFDGKFAEMDKFVKKSLNAMQVQVEAIDRKYEKGISSIKNEFDEKLDNQGKKVDLKLKELDGRSELFEKFMGEFESKSLLSKEEFSDFFEEFRKSKKNGAGPGDEVSLDEIRNYARKMLEKEIQRHAADGLGMVDYALASGGGMVVRHSEPYRKLTGSRGWLTNRNTIHVDAEKMLRPSFGEPGQCFPLKGSSGFVQIRLKAAILPEAVTLEHVAKSVAYDSSSAPKHCRVSGWLQGRDLTNLEIDTEKMFLLTEFTYDLDKSSAQTFNVLESAASTVVDTIRLDFTSNHGSDSHTCIYRLRVHGHKPDSISMMAAQS</sequence>
<evidence type="ECO:0000256" key="3">
    <source>
        <dbReference type="ARBA" id="ARBA00022989"/>
    </source>
</evidence>
<dbReference type="Proteomes" id="UP001604336">
    <property type="component" value="Unassembled WGS sequence"/>
</dbReference>
<keyword evidence="3" id="KW-1133">Transmembrane helix</keyword>
<dbReference type="PANTHER" id="PTHR12911:SF8">
    <property type="entry name" value="KLAROID PROTEIN-RELATED"/>
    <property type="match status" value="1"/>
</dbReference>
<dbReference type="AlphaFoldDB" id="A0ABD1PAZ2"/>
<dbReference type="PROSITE" id="PS51469">
    <property type="entry name" value="SUN"/>
    <property type="match status" value="1"/>
</dbReference>
<reference evidence="8" key="1">
    <citation type="submission" date="2024-07" db="EMBL/GenBank/DDBJ databases">
        <title>Two chromosome-level genome assemblies of Korean endemic species Abeliophyllum distichum and Forsythia ovata (Oleaceae).</title>
        <authorList>
            <person name="Jang H."/>
        </authorList>
    </citation>
    <scope>NUCLEOTIDE SEQUENCE [LARGE SCALE GENOMIC DNA]</scope>
</reference>
<evidence type="ECO:0000256" key="2">
    <source>
        <dbReference type="ARBA" id="ARBA00022692"/>
    </source>
</evidence>
<feature type="domain" description="SUN" evidence="6">
    <location>
        <begin position="260"/>
        <end position="427"/>
    </location>
</feature>
<comment type="subcellular location">
    <subcellularLocation>
        <location evidence="1">Membrane</location>
    </subcellularLocation>
</comment>
<accession>A0ABD1PAZ2</accession>
<keyword evidence="8" id="KW-1185">Reference proteome</keyword>
<gene>
    <name evidence="7" type="ORF">Adt_44480</name>
</gene>
<dbReference type="PANTHER" id="PTHR12911">
    <property type="entry name" value="SAD1/UNC-84-LIKE PROTEIN-RELATED"/>
    <property type="match status" value="1"/>
</dbReference>
<dbReference type="GO" id="GO:0005635">
    <property type="term" value="C:nuclear envelope"/>
    <property type="evidence" value="ECO:0007669"/>
    <property type="project" value="UniProtKB-ARBA"/>
</dbReference>
<evidence type="ECO:0000256" key="4">
    <source>
        <dbReference type="ARBA" id="ARBA00023136"/>
    </source>
</evidence>
<keyword evidence="2" id="KW-0812">Transmembrane</keyword>
<feature type="compositionally biased region" description="Low complexity" evidence="5">
    <location>
        <begin position="1"/>
        <end position="14"/>
    </location>
</feature>
<comment type="caution">
    <text evidence="7">The sequence shown here is derived from an EMBL/GenBank/DDBJ whole genome shotgun (WGS) entry which is preliminary data.</text>
</comment>
<dbReference type="Gene3D" id="2.60.120.260">
    <property type="entry name" value="Galactose-binding domain-like"/>
    <property type="match status" value="1"/>
</dbReference>
<evidence type="ECO:0000256" key="5">
    <source>
        <dbReference type="SAM" id="MobiDB-lite"/>
    </source>
</evidence>
<evidence type="ECO:0000259" key="6">
    <source>
        <dbReference type="PROSITE" id="PS51469"/>
    </source>
</evidence>
<proteinExistence type="predicted"/>
<dbReference type="InterPro" id="IPR012919">
    <property type="entry name" value="SUN_dom"/>
</dbReference>
<organism evidence="7 8">
    <name type="scientific">Abeliophyllum distichum</name>
    <dbReference type="NCBI Taxonomy" id="126358"/>
    <lineage>
        <taxon>Eukaryota</taxon>
        <taxon>Viridiplantae</taxon>
        <taxon>Streptophyta</taxon>
        <taxon>Embryophyta</taxon>
        <taxon>Tracheophyta</taxon>
        <taxon>Spermatophyta</taxon>
        <taxon>Magnoliopsida</taxon>
        <taxon>eudicotyledons</taxon>
        <taxon>Gunneridae</taxon>
        <taxon>Pentapetalae</taxon>
        <taxon>asterids</taxon>
        <taxon>lamiids</taxon>
        <taxon>Lamiales</taxon>
        <taxon>Oleaceae</taxon>
        <taxon>Forsythieae</taxon>
        <taxon>Abeliophyllum</taxon>
    </lineage>
</organism>
<dbReference type="EMBL" id="JBFOLK010000014">
    <property type="protein sequence ID" value="KAL2461060.1"/>
    <property type="molecule type" value="Genomic_DNA"/>
</dbReference>
<dbReference type="Pfam" id="PF07738">
    <property type="entry name" value="Sad1_UNC"/>
    <property type="match status" value="1"/>
</dbReference>
<keyword evidence="4" id="KW-0472">Membrane</keyword>
<dbReference type="InterPro" id="IPR045119">
    <property type="entry name" value="SUN1-5"/>
</dbReference>
<name>A0ABD1PAZ2_9LAMI</name>
<evidence type="ECO:0000313" key="7">
    <source>
        <dbReference type="EMBL" id="KAL2461060.1"/>
    </source>
</evidence>
<dbReference type="GO" id="GO:0016020">
    <property type="term" value="C:membrane"/>
    <property type="evidence" value="ECO:0007669"/>
    <property type="project" value="UniProtKB-SubCell"/>
</dbReference>
<feature type="region of interest" description="Disordered" evidence="5">
    <location>
        <begin position="1"/>
        <end position="27"/>
    </location>
</feature>
<evidence type="ECO:0000313" key="8">
    <source>
        <dbReference type="Proteomes" id="UP001604336"/>
    </source>
</evidence>
<protein>
    <submittedName>
        <fullName evidence="7">Protein SAD1/UNC-84 domain protein 1</fullName>
    </submittedName>
</protein>
<evidence type="ECO:0000256" key="1">
    <source>
        <dbReference type="ARBA" id="ARBA00004370"/>
    </source>
</evidence>